<organism evidence="2 3">
    <name type="scientific">Bdellovibrio bacteriovorus str. Tiberius</name>
    <dbReference type="NCBI Taxonomy" id="1069642"/>
    <lineage>
        <taxon>Bacteria</taxon>
        <taxon>Pseudomonadati</taxon>
        <taxon>Bdellovibrionota</taxon>
        <taxon>Bdellovibrionia</taxon>
        <taxon>Bdellovibrionales</taxon>
        <taxon>Pseudobdellovibrionaceae</taxon>
        <taxon>Bdellovibrio</taxon>
    </lineage>
</organism>
<evidence type="ECO:0000313" key="2">
    <source>
        <dbReference type="EMBL" id="AFY00731.1"/>
    </source>
</evidence>
<keyword evidence="1" id="KW-0732">Signal</keyword>
<dbReference type="STRING" id="1069642.Bdt_1031"/>
<feature type="chain" id="PRO_5003915207" description="Outer membrane protein beta-barrel domain-containing protein" evidence="1">
    <location>
        <begin position="22"/>
        <end position="212"/>
    </location>
</feature>
<dbReference type="AlphaFoldDB" id="K7YLS1"/>
<reference evidence="2 3" key="1">
    <citation type="journal article" date="2012" name="BMC Genomics">
        <title>Genome analysis of a simultaneously predatory and prey-independent, novel Bdellovibrio bacteriovorus from the River Tiber, supports in silico predictions of both ancient and recent lateral gene transfer from diverse bacteria.</title>
        <authorList>
            <person name="Hobley L."/>
            <person name="Lerner T.R."/>
            <person name="Williams L.E."/>
            <person name="Lambert C."/>
            <person name="Till R."/>
            <person name="Milner D.S."/>
            <person name="Basford S.M."/>
            <person name="Capeness M.J."/>
            <person name="Fenton A.K."/>
            <person name="Atterbury R.J."/>
            <person name="Harris M.A."/>
            <person name="Sockett R.E."/>
        </authorList>
    </citation>
    <scope>NUCLEOTIDE SEQUENCE [LARGE SCALE GENOMIC DNA]</scope>
    <source>
        <strain evidence="2 3">Tiberius</strain>
    </source>
</reference>
<protein>
    <recommendedName>
        <fullName evidence="4">Outer membrane protein beta-barrel domain-containing protein</fullName>
    </recommendedName>
</protein>
<evidence type="ECO:0000256" key="1">
    <source>
        <dbReference type="SAM" id="SignalP"/>
    </source>
</evidence>
<sequence>MRVKTFLSLILPLFLSSIATAQDSQPVVGRDAAAKYFQPRDTASSSSFNTGGGPSDHYLALHFGRYMASQSYDWGKNGQEDDVGKNQFGVTYRVGEWYNSMDMLLRIDYSEYDLGGETPNKLAFVPMIMFPDATSRFPLYFGAGAGLGVFFKQASGKSALSLDYQVVAGARFFNIFENTGFFIEAGLKNHLLILSSGQFNGTFLATGLVFTF</sequence>
<evidence type="ECO:0000313" key="3">
    <source>
        <dbReference type="Proteomes" id="UP000010074"/>
    </source>
</evidence>
<accession>K7YLS1</accession>
<proteinExistence type="predicted"/>
<gene>
    <name evidence="2" type="ORF">Bdt_1031</name>
</gene>
<dbReference type="HOGENOM" id="CLU_1341087_0_0_7"/>
<evidence type="ECO:0008006" key="4">
    <source>
        <dbReference type="Google" id="ProtNLM"/>
    </source>
</evidence>
<dbReference type="EMBL" id="CP002930">
    <property type="protein sequence ID" value="AFY00731.1"/>
    <property type="molecule type" value="Genomic_DNA"/>
</dbReference>
<dbReference type="Proteomes" id="UP000010074">
    <property type="component" value="Chromosome"/>
</dbReference>
<feature type="signal peptide" evidence="1">
    <location>
        <begin position="1"/>
        <end position="21"/>
    </location>
</feature>
<dbReference type="PATRIC" id="fig|1069642.3.peg.1015"/>
<name>K7YLS1_BDEBC</name>
<dbReference type="KEGG" id="bbat:Bdt_1031"/>